<protein>
    <submittedName>
        <fullName evidence="1">Uncharacterized protein</fullName>
    </submittedName>
</protein>
<evidence type="ECO:0000313" key="2">
    <source>
        <dbReference type="Proteomes" id="UP000729402"/>
    </source>
</evidence>
<organism evidence="1 2">
    <name type="scientific">Zizania palustris</name>
    <name type="common">Northern wild rice</name>
    <dbReference type="NCBI Taxonomy" id="103762"/>
    <lineage>
        <taxon>Eukaryota</taxon>
        <taxon>Viridiplantae</taxon>
        <taxon>Streptophyta</taxon>
        <taxon>Embryophyta</taxon>
        <taxon>Tracheophyta</taxon>
        <taxon>Spermatophyta</taxon>
        <taxon>Magnoliopsida</taxon>
        <taxon>Liliopsida</taxon>
        <taxon>Poales</taxon>
        <taxon>Poaceae</taxon>
        <taxon>BOP clade</taxon>
        <taxon>Oryzoideae</taxon>
        <taxon>Oryzeae</taxon>
        <taxon>Zizaniinae</taxon>
        <taxon>Zizania</taxon>
    </lineage>
</organism>
<dbReference type="EMBL" id="JAAALK010000081">
    <property type="protein sequence ID" value="KAG8089484.1"/>
    <property type="molecule type" value="Genomic_DNA"/>
</dbReference>
<evidence type="ECO:0000313" key="1">
    <source>
        <dbReference type="EMBL" id="KAG8089484.1"/>
    </source>
</evidence>
<reference evidence="1" key="1">
    <citation type="journal article" date="2021" name="bioRxiv">
        <title>Whole Genome Assembly and Annotation of Northern Wild Rice, Zizania palustris L., Supports a Whole Genome Duplication in the Zizania Genus.</title>
        <authorList>
            <person name="Haas M."/>
            <person name="Kono T."/>
            <person name="Macchietto M."/>
            <person name="Millas R."/>
            <person name="McGilp L."/>
            <person name="Shao M."/>
            <person name="Duquette J."/>
            <person name="Hirsch C.N."/>
            <person name="Kimball J."/>
        </authorList>
    </citation>
    <scope>NUCLEOTIDE SEQUENCE</scope>
    <source>
        <tissue evidence="1">Fresh leaf tissue</tissue>
    </source>
</reference>
<comment type="caution">
    <text evidence="1">The sequence shown here is derived from an EMBL/GenBank/DDBJ whole genome shotgun (WGS) entry which is preliminary data.</text>
</comment>
<reference evidence="1" key="2">
    <citation type="submission" date="2021-02" db="EMBL/GenBank/DDBJ databases">
        <authorList>
            <person name="Kimball J.A."/>
            <person name="Haas M.W."/>
            <person name="Macchietto M."/>
            <person name="Kono T."/>
            <person name="Duquette J."/>
            <person name="Shao M."/>
        </authorList>
    </citation>
    <scope>NUCLEOTIDE SEQUENCE</scope>
    <source>
        <tissue evidence="1">Fresh leaf tissue</tissue>
    </source>
</reference>
<accession>A0A8J5WJH8</accession>
<dbReference type="Proteomes" id="UP000729402">
    <property type="component" value="Unassembled WGS sequence"/>
</dbReference>
<gene>
    <name evidence="1" type="ORF">GUJ93_ZPchr0011g27131</name>
</gene>
<proteinExistence type="predicted"/>
<name>A0A8J5WJH8_ZIZPA</name>
<dbReference type="AlphaFoldDB" id="A0A8J5WJH8"/>
<keyword evidence="2" id="KW-1185">Reference proteome</keyword>
<sequence>MSSPSITRSRTGVADAPTAIMERLDAFGRCLDAIEGKLWLIQMLEDQVVAWKPSTLIGSHFQPPLIRGIHPHGCMSPDRGIFPRGAN</sequence>